<comment type="caution">
    <text evidence="1">The sequence shown here is derived from an EMBL/GenBank/DDBJ whole genome shotgun (WGS) entry which is preliminary data.</text>
</comment>
<dbReference type="EMBL" id="CM042029">
    <property type="protein sequence ID" value="KAI3793447.1"/>
    <property type="molecule type" value="Genomic_DNA"/>
</dbReference>
<reference evidence="1 2" key="2">
    <citation type="journal article" date="2022" name="Mol. Ecol. Resour.">
        <title>The genomes of chicory, endive, great burdock and yacon provide insights into Asteraceae paleo-polyploidization history and plant inulin production.</title>
        <authorList>
            <person name="Fan W."/>
            <person name="Wang S."/>
            <person name="Wang H."/>
            <person name="Wang A."/>
            <person name="Jiang F."/>
            <person name="Liu H."/>
            <person name="Zhao H."/>
            <person name="Xu D."/>
            <person name="Zhang Y."/>
        </authorList>
    </citation>
    <scope>NUCLEOTIDE SEQUENCE [LARGE SCALE GENOMIC DNA]</scope>
    <source>
        <strain evidence="2">cv. Yunnan</strain>
        <tissue evidence="1">Leaves</tissue>
    </source>
</reference>
<dbReference type="Proteomes" id="UP001056120">
    <property type="component" value="Linkage Group LG12"/>
</dbReference>
<organism evidence="1 2">
    <name type="scientific">Smallanthus sonchifolius</name>
    <dbReference type="NCBI Taxonomy" id="185202"/>
    <lineage>
        <taxon>Eukaryota</taxon>
        <taxon>Viridiplantae</taxon>
        <taxon>Streptophyta</taxon>
        <taxon>Embryophyta</taxon>
        <taxon>Tracheophyta</taxon>
        <taxon>Spermatophyta</taxon>
        <taxon>Magnoliopsida</taxon>
        <taxon>eudicotyledons</taxon>
        <taxon>Gunneridae</taxon>
        <taxon>Pentapetalae</taxon>
        <taxon>asterids</taxon>
        <taxon>campanulids</taxon>
        <taxon>Asterales</taxon>
        <taxon>Asteraceae</taxon>
        <taxon>Asteroideae</taxon>
        <taxon>Heliantheae alliance</taxon>
        <taxon>Millerieae</taxon>
        <taxon>Smallanthus</taxon>
    </lineage>
</organism>
<proteinExistence type="predicted"/>
<accession>A0ACB9HCJ3</accession>
<protein>
    <submittedName>
        <fullName evidence="1">Uncharacterized protein</fullName>
    </submittedName>
</protein>
<gene>
    <name evidence="1" type="ORF">L1987_36066</name>
</gene>
<sequence length="115" mass="13083">MENVCDDVLYNILGRLPGKPLLRLRCVSKHWNCLISDPYFMKSRSRRMILLPFTRPRPLVVIDENVAVKDKAHSMVGVHYPPLEKVGLVQSLNLCIKQTSGYGSTLSDPLCIWIC</sequence>
<evidence type="ECO:0000313" key="1">
    <source>
        <dbReference type="EMBL" id="KAI3793447.1"/>
    </source>
</evidence>
<name>A0ACB9HCJ3_9ASTR</name>
<keyword evidence="2" id="KW-1185">Reference proteome</keyword>
<evidence type="ECO:0000313" key="2">
    <source>
        <dbReference type="Proteomes" id="UP001056120"/>
    </source>
</evidence>
<reference evidence="2" key="1">
    <citation type="journal article" date="2022" name="Mol. Ecol. Resour.">
        <title>The genomes of chicory, endive, great burdock and yacon provide insights into Asteraceae palaeo-polyploidization history and plant inulin production.</title>
        <authorList>
            <person name="Fan W."/>
            <person name="Wang S."/>
            <person name="Wang H."/>
            <person name="Wang A."/>
            <person name="Jiang F."/>
            <person name="Liu H."/>
            <person name="Zhao H."/>
            <person name="Xu D."/>
            <person name="Zhang Y."/>
        </authorList>
    </citation>
    <scope>NUCLEOTIDE SEQUENCE [LARGE SCALE GENOMIC DNA]</scope>
    <source>
        <strain evidence="2">cv. Yunnan</strain>
    </source>
</reference>